<dbReference type="OrthoDB" id="432970at2759"/>
<name>W3X6J4_PESFW</name>
<accession>W3X6J4</accession>
<dbReference type="KEGG" id="pfy:PFICI_06667"/>
<feature type="domain" description="MYND-type" evidence="5">
    <location>
        <begin position="5"/>
        <end position="43"/>
    </location>
</feature>
<evidence type="ECO:0000313" key="7">
    <source>
        <dbReference type="Proteomes" id="UP000030651"/>
    </source>
</evidence>
<evidence type="ECO:0000256" key="3">
    <source>
        <dbReference type="ARBA" id="ARBA00022833"/>
    </source>
</evidence>
<dbReference type="PROSITE" id="PS50865">
    <property type="entry name" value="ZF_MYND_2"/>
    <property type="match status" value="1"/>
</dbReference>
<dbReference type="SUPFAM" id="SSF144232">
    <property type="entry name" value="HIT/MYND zinc finger-like"/>
    <property type="match status" value="1"/>
</dbReference>
<dbReference type="OMA" id="RMFGEQV"/>
<evidence type="ECO:0000259" key="5">
    <source>
        <dbReference type="PROSITE" id="PS50865"/>
    </source>
</evidence>
<dbReference type="InParanoid" id="W3X6J4"/>
<dbReference type="eggNOG" id="ENOG502S05G">
    <property type="taxonomic scope" value="Eukaryota"/>
</dbReference>
<organism evidence="6 7">
    <name type="scientific">Pestalotiopsis fici (strain W106-1 / CGMCC3.15140)</name>
    <dbReference type="NCBI Taxonomy" id="1229662"/>
    <lineage>
        <taxon>Eukaryota</taxon>
        <taxon>Fungi</taxon>
        <taxon>Dikarya</taxon>
        <taxon>Ascomycota</taxon>
        <taxon>Pezizomycotina</taxon>
        <taxon>Sordariomycetes</taxon>
        <taxon>Xylariomycetidae</taxon>
        <taxon>Amphisphaeriales</taxon>
        <taxon>Sporocadaceae</taxon>
        <taxon>Pestalotiopsis</taxon>
    </lineage>
</organism>
<dbReference type="GeneID" id="19271680"/>
<dbReference type="HOGENOM" id="CLU_069858_3_0_1"/>
<dbReference type="GO" id="GO:0008270">
    <property type="term" value="F:zinc ion binding"/>
    <property type="evidence" value="ECO:0007669"/>
    <property type="project" value="UniProtKB-KW"/>
</dbReference>
<dbReference type="Pfam" id="PF01753">
    <property type="entry name" value="zf-MYND"/>
    <property type="match status" value="1"/>
</dbReference>
<keyword evidence="3" id="KW-0862">Zinc</keyword>
<reference evidence="7" key="1">
    <citation type="journal article" date="2015" name="BMC Genomics">
        <title>Genomic and transcriptomic analysis of the endophytic fungus Pestalotiopsis fici reveals its lifestyle and high potential for synthesis of natural products.</title>
        <authorList>
            <person name="Wang X."/>
            <person name="Zhang X."/>
            <person name="Liu L."/>
            <person name="Xiang M."/>
            <person name="Wang W."/>
            <person name="Sun X."/>
            <person name="Che Y."/>
            <person name="Guo L."/>
            <person name="Liu G."/>
            <person name="Guo L."/>
            <person name="Wang C."/>
            <person name="Yin W.B."/>
            <person name="Stadler M."/>
            <person name="Zhang X."/>
            <person name="Liu X."/>
        </authorList>
    </citation>
    <scope>NUCLEOTIDE SEQUENCE [LARGE SCALE GENOMIC DNA]</scope>
    <source>
        <strain evidence="7">W106-1 / CGMCC3.15140</strain>
    </source>
</reference>
<sequence>MATECAKCKKSDVDLKTCAKCRAVSYCSRDCQKDDWKVHKKSCASNAQQGLGGGAAQQKGLDSGIAKPFTALNSRTWLHNRSEKDTFRVLIDSYRLKMTDDVTFDGGPEPGSIYTAAGKADPLPGFRRYLDAAKSRKNLLPSWWSDEKQAECEALCTGGESWCDITRPVQKGQFNDHYGSPTFAMQLRMLREQITGRGPGGQPGEGMIRMQMMTEGGGFGGHVSHLDVATGRMA</sequence>
<proteinExistence type="predicted"/>
<keyword evidence="7" id="KW-1185">Reference proteome</keyword>
<evidence type="ECO:0000256" key="2">
    <source>
        <dbReference type="ARBA" id="ARBA00022771"/>
    </source>
</evidence>
<evidence type="ECO:0000256" key="4">
    <source>
        <dbReference type="PROSITE-ProRule" id="PRU00134"/>
    </source>
</evidence>
<dbReference type="Gene3D" id="6.10.140.2220">
    <property type="match status" value="1"/>
</dbReference>
<dbReference type="InterPro" id="IPR002893">
    <property type="entry name" value="Znf_MYND"/>
</dbReference>
<evidence type="ECO:0000313" key="6">
    <source>
        <dbReference type="EMBL" id="ETS81665.1"/>
    </source>
</evidence>
<gene>
    <name evidence="6" type="ORF">PFICI_06667</name>
</gene>
<keyword evidence="1" id="KW-0479">Metal-binding</keyword>
<dbReference type="STRING" id="1229662.W3X6J4"/>
<dbReference type="PROSITE" id="PS01360">
    <property type="entry name" value="ZF_MYND_1"/>
    <property type="match status" value="1"/>
</dbReference>
<dbReference type="EMBL" id="KI912112">
    <property type="protein sequence ID" value="ETS81665.1"/>
    <property type="molecule type" value="Genomic_DNA"/>
</dbReference>
<keyword evidence="2 4" id="KW-0863">Zinc-finger</keyword>
<dbReference type="AlphaFoldDB" id="W3X6J4"/>
<dbReference type="Proteomes" id="UP000030651">
    <property type="component" value="Unassembled WGS sequence"/>
</dbReference>
<protein>
    <recommendedName>
        <fullName evidence="5">MYND-type domain-containing protein</fullName>
    </recommendedName>
</protein>
<dbReference type="RefSeq" id="XP_007833439.1">
    <property type="nucleotide sequence ID" value="XM_007835248.1"/>
</dbReference>
<evidence type="ECO:0000256" key="1">
    <source>
        <dbReference type="ARBA" id="ARBA00022723"/>
    </source>
</evidence>